<dbReference type="InterPro" id="IPR043519">
    <property type="entry name" value="NT_sf"/>
</dbReference>
<dbReference type="Proteomes" id="UP000298009">
    <property type="component" value="Unassembled WGS sequence"/>
</dbReference>
<dbReference type="AlphaFoldDB" id="A0A4V3JJY8"/>
<proteinExistence type="predicted"/>
<dbReference type="Pfam" id="PF01909">
    <property type="entry name" value="NTP_transf_2"/>
    <property type="match status" value="1"/>
</dbReference>
<accession>A0A4V3JJY8</accession>
<sequence>MAMEDELEILKSQIISLVNPLKIILFGSRATSTAGKNSDYDLLIIMPDGTNKREIAQYLYKKVDHIKISFDIVVATPETLKKYSNNRYLIYFHALQDGLELYAA</sequence>
<dbReference type="SUPFAM" id="SSF81301">
    <property type="entry name" value="Nucleotidyltransferase"/>
    <property type="match status" value="1"/>
</dbReference>
<dbReference type="Gene3D" id="3.30.460.10">
    <property type="entry name" value="Beta Polymerase, domain 2"/>
    <property type="match status" value="1"/>
</dbReference>
<keyword evidence="3" id="KW-1185">Reference proteome</keyword>
<evidence type="ECO:0000313" key="2">
    <source>
        <dbReference type="EMBL" id="TGK82444.1"/>
    </source>
</evidence>
<organism evidence="2 3">
    <name type="scientific">Leptospira noumeaensis</name>
    <dbReference type="NCBI Taxonomy" id="2484964"/>
    <lineage>
        <taxon>Bacteria</taxon>
        <taxon>Pseudomonadati</taxon>
        <taxon>Spirochaetota</taxon>
        <taxon>Spirochaetia</taxon>
        <taxon>Leptospirales</taxon>
        <taxon>Leptospiraceae</taxon>
        <taxon>Leptospira</taxon>
    </lineage>
</organism>
<dbReference type="OrthoDB" id="9814975at2"/>
<reference evidence="2" key="1">
    <citation type="journal article" date="2019" name="PLoS Negl. Trop. Dis.">
        <title>Revisiting the worldwide diversity of Leptospira species in the environment.</title>
        <authorList>
            <person name="Vincent A.T."/>
            <person name="Schiettekatte O."/>
            <person name="Bourhy P."/>
            <person name="Veyrier F.J."/>
            <person name="Picardeau M."/>
        </authorList>
    </citation>
    <scope>NUCLEOTIDE SEQUENCE [LARGE SCALE GENOMIC DNA]</scope>
    <source>
        <strain evidence="2">201800287</strain>
    </source>
</reference>
<dbReference type="InterPro" id="IPR002934">
    <property type="entry name" value="Polymerase_NTP_transf_dom"/>
</dbReference>
<dbReference type="EMBL" id="RQFK01000026">
    <property type="protein sequence ID" value="TGK82444.1"/>
    <property type="molecule type" value="Genomic_DNA"/>
</dbReference>
<dbReference type="PANTHER" id="PTHR37030">
    <property type="entry name" value="NUCLEOTIDYLTRANSFERASE"/>
    <property type="match status" value="1"/>
</dbReference>
<keyword evidence="2" id="KW-0808">Transferase</keyword>
<dbReference type="GO" id="GO:0016779">
    <property type="term" value="F:nucleotidyltransferase activity"/>
    <property type="evidence" value="ECO:0007669"/>
    <property type="project" value="InterPro"/>
</dbReference>
<gene>
    <name evidence="2" type="ORF">EHQ24_14440</name>
</gene>
<dbReference type="CDD" id="cd05403">
    <property type="entry name" value="NT_KNTase_like"/>
    <property type="match status" value="1"/>
</dbReference>
<protein>
    <submittedName>
        <fullName evidence="2">Nucleotidyltransferase domain-containing protein</fullName>
    </submittedName>
</protein>
<evidence type="ECO:0000313" key="3">
    <source>
        <dbReference type="Proteomes" id="UP000298009"/>
    </source>
</evidence>
<dbReference type="PANTHER" id="PTHR37030:SF1">
    <property type="entry name" value="NUCLEOTIDYLTRANSFERASE"/>
    <property type="match status" value="1"/>
</dbReference>
<name>A0A4V3JJY8_9LEPT</name>
<evidence type="ECO:0000259" key="1">
    <source>
        <dbReference type="Pfam" id="PF01909"/>
    </source>
</evidence>
<comment type="caution">
    <text evidence="2">The sequence shown here is derived from an EMBL/GenBank/DDBJ whole genome shotgun (WGS) entry which is preliminary data.</text>
</comment>
<feature type="domain" description="Polymerase nucleotidyl transferase" evidence="1">
    <location>
        <begin position="10"/>
        <end position="75"/>
    </location>
</feature>